<proteinExistence type="predicted"/>
<name>A0A8E1W5T9_9PSEU</name>
<protein>
    <submittedName>
        <fullName evidence="1">DUF1059 domain-containing protein</fullName>
    </submittedName>
</protein>
<dbReference type="AlphaFoldDB" id="A0A8E1W5T9"/>
<evidence type="ECO:0000313" key="2">
    <source>
        <dbReference type="Proteomes" id="UP000550260"/>
    </source>
</evidence>
<reference evidence="1 2" key="1">
    <citation type="submission" date="2020-08" db="EMBL/GenBank/DDBJ databases">
        <title>Amycolatopsis echigonensis JCM 21831.</title>
        <authorList>
            <person name="Tedsree N."/>
            <person name="Kuncharoen N."/>
            <person name="Likhitwitayawuid K."/>
            <person name="Tanasupawat S."/>
        </authorList>
    </citation>
    <scope>NUCLEOTIDE SEQUENCE [LARGE SCALE GENOMIC DNA]</scope>
    <source>
        <strain evidence="1 2">JCM 21831</strain>
    </source>
</reference>
<sequence length="48" mass="5336">MPRSLRCPCGEYIQASDSSALITRVRAHLAASHPGREYSDDEILFMAI</sequence>
<dbReference type="Proteomes" id="UP000550260">
    <property type="component" value="Unassembled WGS sequence"/>
</dbReference>
<evidence type="ECO:0000313" key="1">
    <source>
        <dbReference type="EMBL" id="MBB2504878.1"/>
    </source>
</evidence>
<comment type="caution">
    <text evidence="1">The sequence shown here is derived from an EMBL/GenBank/DDBJ whole genome shotgun (WGS) entry which is preliminary data.</text>
</comment>
<gene>
    <name evidence="1" type="ORF">H5411_37775</name>
</gene>
<accession>A0A8E1W5T9</accession>
<organism evidence="1 2">
    <name type="scientific">Amycolatopsis echigonensis</name>
    <dbReference type="NCBI Taxonomy" id="2576905"/>
    <lineage>
        <taxon>Bacteria</taxon>
        <taxon>Bacillati</taxon>
        <taxon>Actinomycetota</taxon>
        <taxon>Actinomycetes</taxon>
        <taxon>Pseudonocardiales</taxon>
        <taxon>Pseudonocardiaceae</taxon>
        <taxon>Amycolatopsis</taxon>
    </lineage>
</organism>
<dbReference type="EMBL" id="JACJHR010000084">
    <property type="protein sequence ID" value="MBB2504878.1"/>
    <property type="molecule type" value="Genomic_DNA"/>
</dbReference>